<dbReference type="RefSeq" id="WP_022141977.1">
    <property type="nucleotide sequence ID" value="NZ_JACRSW010000027.1"/>
</dbReference>
<protein>
    <recommendedName>
        <fullName evidence="6">Thioredoxin</fullName>
    </recommendedName>
</protein>
<feature type="domain" description="Thioredoxin" evidence="7">
    <location>
        <begin position="1"/>
        <end position="105"/>
    </location>
</feature>
<evidence type="ECO:0000313" key="8">
    <source>
        <dbReference type="EMBL" id="MBC8557352.1"/>
    </source>
</evidence>
<evidence type="ECO:0000313" key="9">
    <source>
        <dbReference type="Proteomes" id="UP000637513"/>
    </source>
</evidence>
<comment type="similarity">
    <text evidence="1 6">Belongs to the thioredoxin family.</text>
</comment>
<gene>
    <name evidence="8" type="ORF">H8700_06500</name>
</gene>
<comment type="caution">
    <text evidence="8">The sequence shown here is derived from an EMBL/GenBank/DDBJ whole genome shotgun (WGS) entry which is preliminary data.</text>
</comment>
<evidence type="ECO:0000256" key="6">
    <source>
        <dbReference type="PIRNR" id="PIRNR000077"/>
    </source>
</evidence>
<evidence type="ECO:0000256" key="2">
    <source>
        <dbReference type="ARBA" id="ARBA00022448"/>
    </source>
</evidence>
<dbReference type="CDD" id="cd02947">
    <property type="entry name" value="TRX_family"/>
    <property type="match status" value="1"/>
</dbReference>
<keyword evidence="9" id="KW-1185">Reference proteome</keyword>
<sequence>MAKRVNTEEFESEVLQSELPVVVEFYSDSCIPCKQLSPILGGIEDDYEDQLKVVKVNVNFDADLAQKYEVAASPTLLFFRSGKEVDRIRGLVKRPALEEVVKKYI</sequence>
<evidence type="ECO:0000259" key="7">
    <source>
        <dbReference type="PROSITE" id="PS51352"/>
    </source>
</evidence>
<keyword evidence="5" id="KW-0676">Redox-active center</keyword>
<dbReference type="PANTHER" id="PTHR45663:SF11">
    <property type="entry name" value="GEO12009P1"/>
    <property type="match status" value="1"/>
</dbReference>
<proteinExistence type="inferred from homology"/>
<dbReference type="Gene3D" id="3.40.30.10">
    <property type="entry name" value="Glutaredoxin"/>
    <property type="match status" value="1"/>
</dbReference>
<reference evidence="8 9" key="1">
    <citation type="submission" date="2020-08" db="EMBL/GenBank/DDBJ databases">
        <title>Genome public.</title>
        <authorList>
            <person name="Liu C."/>
            <person name="Sun Q."/>
        </authorList>
    </citation>
    <scope>NUCLEOTIDE SEQUENCE [LARGE SCALE GENOMIC DNA]</scope>
    <source>
        <strain evidence="8 9">BX3</strain>
    </source>
</reference>
<keyword evidence="4" id="KW-1015">Disulfide bond</keyword>
<dbReference type="InterPro" id="IPR036249">
    <property type="entry name" value="Thioredoxin-like_sf"/>
</dbReference>
<dbReference type="Pfam" id="PF00085">
    <property type="entry name" value="Thioredoxin"/>
    <property type="match status" value="1"/>
</dbReference>
<dbReference type="PROSITE" id="PS51352">
    <property type="entry name" value="THIOREDOXIN_2"/>
    <property type="match status" value="1"/>
</dbReference>
<dbReference type="PANTHER" id="PTHR45663">
    <property type="entry name" value="GEO12009P1"/>
    <property type="match status" value="1"/>
</dbReference>
<organism evidence="8 9">
    <name type="scientific">Jutongia hominis</name>
    <dbReference type="NCBI Taxonomy" id="2763664"/>
    <lineage>
        <taxon>Bacteria</taxon>
        <taxon>Bacillati</taxon>
        <taxon>Bacillota</taxon>
        <taxon>Clostridia</taxon>
        <taxon>Lachnospirales</taxon>
        <taxon>Lachnospiraceae</taxon>
        <taxon>Jutongia</taxon>
    </lineage>
</organism>
<dbReference type="PIRSF" id="PIRSF000077">
    <property type="entry name" value="Thioredoxin"/>
    <property type="match status" value="1"/>
</dbReference>
<evidence type="ECO:0000256" key="1">
    <source>
        <dbReference type="ARBA" id="ARBA00008987"/>
    </source>
</evidence>
<dbReference type="InterPro" id="IPR005746">
    <property type="entry name" value="Thioredoxin"/>
</dbReference>
<evidence type="ECO:0000256" key="4">
    <source>
        <dbReference type="ARBA" id="ARBA00023157"/>
    </source>
</evidence>
<dbReference type="EMBL" id="JACRSW010000027">
    <property type="protein sequence ID" value="MBC8557352.1"/>
    <property type="molecule type" value="Genomic_DNA"/>
</dbReference>
<evidence type="ECO:0000256" key="5">
    <source>
        <dbReference type="ARBA" id="ARBA00023284"/>
    </source>
</evidence>
<dbReference type="InterPro" id="IPR013766">
    <property type="entry name" value="Thioredoxin_domain"/>
</dbReference>
<accession>A0ABR7MU66</accession>
<dbReference type="SUPFAM" id="SSF52833">
    <property type="entry name" value="Thioredoxin-like"/>
    <property type="match status" value="1"/>
</dbReference>
<evidence type="ECO:0000256" key="3">
    <source>
        <dbReference type="ARBA" id="ARBA00022982"/>
    </source>
</evidence>
<dbReference type="Proteomes" id="UP000637513">
    <property type="component" value="Unassembled WGS sequence"/>
</dbReference>
<keyword evidence="2" id="KW-0813">Transport</keyword>
<name>A0ABR7MU66_9FIRM</name>
<keyword evidence="3" id="KW-0249">Electron transport</keyword>